<evidence type="ECO:0000256" key="3">
    <source>
        <dbReference type="ARBA" id="ARBA00022553"/>
    </source>
</evidence>
<keyword evidence="6" id="KW-1133">Transmembrane helix</keyword>
<dbReference type="CDD" id="cd16922">
    <property type="entry name" value="HATPase_EvgS-ArcB-TorS-like"/>
    <property type="match status" value="1"/>
</dbReference>
<evidence type="ECO:0000256" key="4">
    <source>
        <dbReference type="ARBA" id="ARBA00023012"/>
    </source>
</evidence>
<dbReference type="SMART" id="SM00448">
    <property type="entry name" value="REC"/>
    <property type="match status" value="2"/>
</dbReference>
<dbReference type="Gene3D" id="3.30.565.10">
    <property type="entry name" value="Histidine kinase-like ATPase, C-terminal domain"/>
    <property type="match status" value="1"/>
</dbReference>
<gene>
    <name evidence="9" type="ORF">N5A92_05140</name>
</gene>
<dbReference type="SMART" id="SM00388">
    <property type="entry name" value="HisKA"/>
    <property type="match status" value="1"/>
</dbReference>
<dbReference type="InterPro" id="IPR005467">
    <property type="entry name" value="His_kinase_dom"/>
</dbReference>
<dbReference type="InterPro" id="IPR003594">
    <property type="entry name" value="HATPase_dom"/>
</dbReference>
<dbReference type="InterPro" id="IPR004358">
    <property type="entry name" value="Sig_transdc_His_kin-like_C"/>
</dbReference>
<keyword evidence="6" id="KW-0472">Membrane</keyword>
<feature type="transmembrane region" description="Helical" evidence="6">
    <location>
        <begin position="20"/>
        <end position="39"/>
    </location>
</feature>
<dbReference type="InterPro" id="IPR036890">
    <property type="entry name" value="HATPase_C_sf"/>
</dbReference>
<dbReference type="Proteomes" id="UP001320831">
    <property type="component" value="Unassembled WGS sequence"/>
</dbReference>
<keyword evidence="10" id="KW-1185">Reference proteome</keyword>
<comment type="caution">
    <text evidence="9">The sequence shown here is derived from an EMBL/GenBank/DDBJ whole genome shotgun (WGS) entry which is preliminary data.</text>
</comment>
<feature type="domain" description="Response regulatory" evidence="8">
    <location>
        <begin position="529"/>
        <end position="648"/>
    </location>
</feature>
<feature type="modified residue" description="4-aspartylphosphate" evidence="5">
    <location>
        <position position="583"/>
    </location>
</feature>
<dbReference type="Gene3D" id="1.10.287.130">
    <property type="match status" value="1"/>
</dbReference>
<dbReference type="InterPro" id="IPR003661">
    <property type="entry name" value="HisK_dim/P_dom"/>
</dbReference>
<evidence type="ECO:0000256" key="1">
    <source>
        <dbReference type="ARBA" id="ARBA00000085"/>
    </source>
</evidence>
<name>A0ABT2LJK8_9HYPH</name>
<sequence>MLDLFGLSAGGGVQLNSAESLVYMAMAAGALAILCLLAVEIRRLRRHGPAAEDGDPSQTIDKAVRGLRLRYFIVMGTLIVPAVAFIVSAHYVNARFSNATAMAVLVAEASETAERASRTAIAMAGERGDDVAWAEKALEVSADQIDRVIGRMTVLWGDLDGRLKAKLMAPTPYGDMEPVALLRQFHDQLTAAASGGAAERASAGKLLDGTIGYLVQPALGEVAERLRAFNRRLADQVKVTINAIAVALAAFAAAILVFIFLPMDRSIRHALARLKTAIEGAKAADKAKSEFLANMSHEIRTPMNGVLGMAELMAATELDARQRTYNDVIMKSGDQLLTIINDILDYSKIEAGHAKIEAAPFDLAEAVEDVATLVAARASEKKLELIVRIDPELPGRVVGDVGRIRQVLTNLAGNAVKFTERGHVLVEVSREGGEVLFSVSDTGIGIPQDKIASMFEKFSQADTSSTRRHEGTGLGLAIAARLVELMGGTIGVESRMGEGSRFHFRVALPAYEGPREEVEPETAAAEGGRILIVDDNGINRRILTEQTRNWGFDSCAVESGEMALAFLAEAERMGAAVDLVILDYQMPGMNGAEMLQRLRRTGTRTGVILLTSVDDMLALRELKAAGAQAILTKPARSALLRETISEVLAKARRTARAEQPVPEVESAVPAVQTEAVPSGEIDILVAEDNEVNQLVLRQILDGTGRRYVVAEDGREALALWRSRRPALILMDVSMPEMNGLEVTEAIRRAEAEQGLQRTPIVGLTAHALEGDRERCLEAGMDDYMTKPVSPARLEAKVDEWLPATDVAWRAG</sequence>
<dbReference type="SUPFAM" id="SSF52172">
    <property type="entry name" value="CheY-like"/>
    <property type="match status" value="2"/>
</dbReference>
<accession>A0ABT2LJK8</accession>
<evidence type="ECO:0000313" key="10">
    <source>
        <dbReference type="Proteomes" id="UP001320831"/>
    </source>
</evidence>
<comment type="catalytic activity">
    <reaction evidence="1">
        <text>ATP + protein L-histidine = ADP + protein N-phospho-L-histidine.</text>
        <dbReference type="EC" id="2.7.13.3"/>
    </reaction>
</comment>
<feature type="domain" description="Response regulatory" evidence="8">
    <location>
        <begin position="682"/>
        <end position="801"/>
    </location>
</feature>
<evidence type="ECO:0000256" key="6">
    <source>
        <dbReference type="SAM" id="Phobius"/>
    </source>
</evidence>
<dbReference type="SMART" id="SM00387">
    <property type="entry name" value="HATPase_c"/>
    <property type="match status" value="1"/>
</dbReference>
<keyword evidence="4" id="KW-0902">Two-component regulatory system</keyword>
<dbReference type="SUPFAM" id="SSF55874">
    <property type="entry name" value="ATPase domain of HSP90 chaperone/DNA topoisomerase II/histidine kinase"/>
    <property type="match status" value="1"/>
</dbReference>
<dbReference type="RefSeq" id="WP_260900812.1">
    <property type="nucleotide sequence ID" value="NZ_JAOCZP010000001.1"/>
</dbReference>
<dbReference type="PANTHER" id="PTHR45339:SF1">
    <property type="entry name" value="HYBRID SIGNAL TRANSDUCTION HISTIDINE KINASE J"/>
    <property type="match status" value="1"/>
</dbReference>
<dbReference type="InterPro" id="IPR001789">
    <property type="entry name" value="Sig_transdc_resp-reg_receiver"/>
</dbReference>
<dbReference type="Pfam" id="PF02518">
    <property type="entry name" value="HATPase_c"/>
    <property type="match status" value="1"/>
</dbReference>
<dbReference type="EC" id="2.7.13.3" evidence="2"/>
<evidence type="ECO:0000259" key="7">
    <source>
        <dbReference type="PROSITE" id="PS50109"/>
    </source>
</evidence>
<evidence type="ECO:0000256" key="2">
    <source>
        <dbReference type="ARBA" id="ARBA00012438"/>
    </source>
</evidence>
<evidence type="ECO:0000256" key="5">
    <source>
        <dbReference type="PROSITE-ProRule" id="PRU00169"/>
    </source>
</evidence>
<dbReference type="CDD" id="cd17546">
    <property type="entry name" value="REC_hyHK_CKI1_RcsC-like"/>
    <property type="match status" value="1"/>
</dbReference>
<dbReference type="CDD" id="cd00082">
    <property type="entry name" value="HisKA"/>
    <property type="match status" value="1"/>
</dbReference>
<dbReference type="PROSITE" id="PS50110">
    <property type="entry name" value="RESPONSE_REGULATORY"/>
    <property type="match status" value="2"/>
</dbReference>
<keyword evidence="6" id="KW-0812">Transmembrane</keyword>
<dbReference type="Pfam" id="PF00512">
    <property type="entry name" value="HisKA"/>
    <property type="match status" value="1"/>
</dbReference>
<dbReference type="InterPro" id="IPR011006">
    <property type="entry name" value="CheY-like_superfamily"/>
</dbReference>
<evidence type="ECO:0000313" key="9">
    <source>
        <dbReference type="EMBL" id="MCT7374416.1"/>
    </source>
</evidence>
<feature type="transmembrane region" description="Helical" evidence="6">
    <location>
        <begin position="239"/>
        <end position="261"/>
    </location>
</feature>
<dbReference type="PROSITE" id="PS50109">
    <property type="entry name" value="HIS_KIN"/>
    <property type="match status" value="1"/>
</dbReference>
<proteinExistence type="predicted"/>
<evidence type="ECO:0000259" key="8">
    <source>
        <dbReference type="PROSITE" id="PS50110"/>
    </source>
</evidence>
<reference evidence="9 10" key="1">
    <citation type="submission" date="2022-09" db="EMBL/GenBank/DDBJ databases">
        <title>Chelativorans salina sp. nov., a novel slightly halophilic bacterium isolated from a saline lake sediment enrichment.</title>
        <authorList>
            <person name="Gao L."/>
            <person name="Fang B.-Z."/>
            <person name="Li W.-J."/>
        </authorList>
    </citation>
    <scope>NUCLEOTIDE SEQUENCE [LARGE SCALE GENOMIC DNA]</scope>
    <source>
        <strain evidence="9 10">EGI FJ00035</strain>
    </source>
</reference>
<dbReference type="PANTHER" id="PTHR45339">
    <property type="entry name" value="HYBRID SIGNAL TRANSDUCTION HISTIDINE KINASE J"/>
    <property type="match status" value="1"/>
</dbReference>
<keyword evidence="3 5" id="KW-0597">Phosphoprotein</keyword>
<feature type="domain" description="Histidine kinase" evidence="7">
    <location>
        <begin position="294"/>
        <end position="510"/>
    </location>
</feature>
<organism evidence="9 10">
    <name type="scientific">Chelativorans salis</name>
    <dbReference type="NCBI Taxonomy" id="2978478"/>
    <lineage>
        <taxon>Bacteria</taxon>
        <taxon>Pseudomonadati</taxon>
        <taxon>Pseudomonadota</taxon>
        <taxon>Alphaproteobacteria</taxon>
        <taxon>Hyphomicrobiales</taxon>
        <taxon>Phyllobacteriaceae</taxon>
        <taxon>Chelativorans</taxon>
    </lineage>
</organism>
<protein>
    <recommendedName>
        <fullName evidence="2">histidine kinase</fullName>
        <ecNumber evidence="2">2.7.13.3</ecNumber>
    </recommendedName>
</protein>
<dbReference type="PRINTS" id="PR00344">
    <property type="entry name" value="BCTRLSENSOR"/>
</dbReference>
<dbReference type="CDD" id="cd00156">
    <property type="entry name" value="REC"/>
    <property type="match status" value="1"/>
</dbReference>
<feature type="modified residue" description="4-aspartylphosphate" evidence="5">
    <location>
        <position position="731"/>
    </location>
</feature>
<dbReference type="SUPFAM" id="SSF47384">
    <property type="entry name" value="Homodimeric domain of signal transducing histidine kinase"/>
    <property type="match status" value="1"/>
</dbReference>
<dbReference type="InterPro" id="IPR036097">
    <property type="entry name" value="HisK_dim/P_sf"/>
</dbReference>
<dbReference type="Gene3D" id="3.40.50.2300">
    <property type="match status" value="2"/>
</dbReference>
<feature type="transmembrane region" description="Helical" evidence="6">
    <location>
        <begin position="71"/>
        <end position="92"/>
    </location>
</feature>
<dbReference type="Pfam" id="PF00072">
    <property type="entry name" value="Response_reg"/>
    <property type="match status" value="2"/>
</dbReference>
<dbReference type="EMBL" id="JAOCZP010000001">
    <property type="protein sequence ID" value="MCT7374416.1"/>
    <property type="molecule type" value="Genomic_DNA"/>
</dbReference>